<protein>
    <submittedName>
        <fullName evidence="5">Ribosomal protein L1</fullName>
    </submittedName>
</protein>
<organism evidence="5 6">
    <name type="scientific">Aulographum hederae CBS 113979</name>
    <dbReference type="NCBI Taxonomy" id="1176131"/>
    <lineage>
        <taxon>Eukaryota</taxon>
        <taxon>Fungi</taxon>
        <taxon>Dikarya</taxon>
        <taxon>Ascomycota</taxon>
        <taxon>Pezizomycotina</taxon>
        <taxon>Dothideomycetes</taxon>
        <taxon>Pleosporomycetidae</taxon>
        <taxon>Aulographales</taxon>
        <taxon>Aulographaceae</taxon>
    </lineage>
</organism>
<accession>A0A6G1H0N4</accession>
<evidence type="ECO:0000256" key="3">
    <source>
        <dbReference type="ARBA" id="ARBA00023274"/>
    </source>
</evidence>
<keyword evidence="6" id="KW-1185">Reference proteome</keyword>
<dbReference type="GO" id="GO:0005762">
    <property type="term" value="C:mitochondrial large ribosomal subunit"/>
    <property type="evidence" value="ECO:0007669"/>
    <property type="project" value="TreeGrafter"/>
</dbReference>
<evidence type="ECO:0000256" key="2">
    <source>
        <dbReference type="ARBA" id="ARBA00022980"/>
    </source>
</evidence>
<dbReference type="PANTHER" id="PTHR36427">
    <property type="entry name" value="54S RIBOSOMAL PROTEIN L1, MITOCHONDRIAL"/>
    <property type="match status" value="1"/>
</dbReference>
<evidence type="ECO:0000256" key="4">
    <source>
        <dbReference type="SAM" id="MobiDB-lite"/>
    </source>
</evidence>
<dbReference type="InterPro" id="IPR023674">
    <property type="entry name" value="Ribosomal_uL1-like"/>
</dbReference>
<dbReference type="OrthoDB" id="1747252at2759"/>
<gene>
    <name evidence="5" type="ORF">K402DRAFT_355244</name>
</gene>
<dbReference type="Gene3D" id="3.40.50.790">
    <property type="match status" value="1"/>
</dbReference>
<dbReference type="SUPFAM" id="SSF56808">
    <property type="entry name" value="Ribosomal protein L1"/>
    <property type="match status" value="1"/>
</dbReference>
<dbReference type="Pfam" id="PF00687">
    <property type="entry name" value="Ribosomal_L1"/>
    <property type="match status" value="1"/>
</dbReference>
<proteinExistence type="inferred from homology"/>
<sequence length="262" mass="28473">MKDLTAAKYKRKDAQPAKKKKARTTYKEYDKKDLMTFALCDAMRYIRAFEAGKPPTVPKYELAIKLASVKSGATVRNRLRLPHPILTALRICVICPPDSPIAAKARAAGATLVGDTAVIAAVKEGRVEFDRCIAHADSITAFSKAGVGRVLGPRGLMPSAKTGTVVTDVAKTVRDMIGASEYRERVGVVRLAVGQLGFSPEEMMRNVKAVVEQVKKDIAALSDRVDKRIDEIVLSSSHSPGFPLSNEFKSDESPPTKELSTM</sequence>
<dbReference type="InterPro" id="IPR016095">
    <property type="entry name" value="Ribosomal_uL1_3-a/b-sand"/>
</dbReference>
<evidence type="ECO:0000256" key="1">
    <source>
        <dbReference type="ARBA" id="ARBA00010531"/>
    </source>
</evidence>
<dbReference type="Gene3D" id="3.30.190.20">
    <property type="match status" value="1"/>
</dbReference>
<dbReference type="InterPro" id="IPR028364">
    <property type="entry name" value="Ribosomal_uL1/biogenesis"/>
</dbReference>
<dbReference type="PANTHER" id="PTHR36427:SF3">
    <property type="entry name" value="LARGE RIBOSOMAL SUBUNIT PROTEIN UL1M"/>
    <property type="match status" value="1"/>
</dbReference>
<dbReference type="Proteomes" id="UP000800041">
    <property type="component" value="Unassembled WGS sequence"/>
</dbReference>
<dbReference type="FunFam" id="3.40.50.790:FF:000001">
    <property type="entry name" value="50S ribosomal protein L1"/>
    <property type="match status" value="1"/>
</dbReference>
<reference evidence="5" key="1">
    <citation type="journal article" date="2020" name="Stud. Mycol.">
        <title>101 Dothideomycetes genomes: a test case for predicting lifestyles and emergence of pathogens.</title>
        <authorList>
            <person name="Haridas S."/>
            <person name="Albert R."/>
            <person name="Binder M."/>
            <person name="Bloem J."/>
            <person name="Labutti K."/>
            <person name="Salamov A."/>
            <person name="Andreopoulos B."/>
            <person name="Baker S."/>
            <person name="Barry K."/>
            <person name="Bills G."/>
            <person name="Bluhm B."/>
            <person name="Cannon C."/>
            <person name="Castanera R."/>
            <person name="Culley D."/>
            <person name="Daum C."/>
            <person name="Ezra D."/>
            <person name="Gonzalez J."/>
            <person name="Henrissat B."/>
            <person name="Kuo A."/>
            <person name="Liang C."/>
            <person name="Lipzen A."/>
            <person name="Lutzoni F."/>
            <person name="Magnuson J."/>
            <person name="Mondo S."/>
            <person name="Nolan M."/>
            <person name="Ohm R."/>
            <person name="Pangilinan J."/>
            <person name="Park H.-J."/>
            <person name="Ramirez L."/>
            <person name="Alfaro M."/>
            <person name="Sun H."/>
            <person name="Tritt A."/>
            <person name="Yoshinaga Y."/>
            <person name="Zwiers L.-H."/>
            <person name="Turgeon B."/>
            <person name="Goodwin S."/>
            <person name="Spatafora J."/>
            <person name="Crous P."/>
            <person name="Grigoriev I."/>
        </authorList>
    </citation>
    <scope>NUCLEOTIDE SEQUENCE</scope>
    <source>
        <strain evidence="5">CBS 113979</strain>
    </source>
</reference>
<feature type="region of interest" description="Disordered" evidence="4">
    <location>
        <begin position="236"/>
        <end position="262"/>
    </location>
</feature>
<dbReference type="GO" id="GO:0003735">
    <property type="term" value="F:structural constituent of ribosome"/>
    <property type="evidence" value="ECO:0007669"/>
    <property type="project" value="TreeGrafter"/>
</dbReference>
<name>A0A6G1H0N4_9PEZI</name>
<dbReference type="CDD" id="cd00403">
    <property type="entry name" value="Ribosomal_L1"/>
    <property type="match status" value="1"/>
</dbReference>
<dbReference type="EMBL" id="ML977156">
    <property type="protein sequence ID" value="KAF1986528.1"/>
    <property type="molecule type" value="Genomic_DNA"/>
</dbReference>
<dbReference type="AlphaFoldDB" id="A0A6G1H0N4"/>
<keyword evidence="2 5" id="KW-0689">Ribosomal protein</keyword>
<comment type="similarity">
    <text evidence="1">Belongs to the universal ribosomal protein uL1 family.</text>
</comment>
<keyword evidence="3" id="KW-0687">Ribonucleoprotein</keyword>
<evidence type="ECO:0000313" key="5">
    <source>
        <dbReference type="EMBL" id="KAF1986528.1"/>
    </source>
</evidence>
<evidence type="ECO:0000313" key="6">
    <source>
        <dbReference type="Proteomes" id="UP000800041"/>
    </source>
</evidence>